<keyword evidence="6" id="KW-0408">Iron</keyword>
<keyword evidence="11" id="KW-1185">Reference proteome</keyword>
<comment type="similarity">
    <text evidence="7">Belongs to the chloroperoxidase family.</text>
</comment>
<reference evidence="10" key="1">
    <citation type="journal article" date="2022" name="G3 (Bethesda)">
        <title>High quality genome of the basidiomycete yeast Dioszegia hungarica PDD-24b-2 isolated from cloud water.</title>
        <authorList>
            <person name="Jarrige D."/>
            <person name="Haridas S."/>
            <person name="Bleykasten-Grosshans C."/>
            <person name="Joly M."/>
            <person name="Nadalig T."/>
            <person name="Sancelme M."/>
            <person name="Vuilleumier S."/>
            <person name="Grigoriev I.V."/>
            <person name="Amato P."/>
            <person name="Bringel F."/>
        </authorList>
    </citation>
    <scope>NUCLEOTIDE SEQUENCE</scope>
    <source>
        <strain evidence="10">PDD-24b-2</strain>
    </source>
</reference>
<keyword evidence="4" id="KW-0479">Metal-binding</keyword>
<evidence type="ECO:0000256" key="1">
    <source>
        <dbReference type="ARBA" id="ARBA00001970"/>
    </source>
</evidence>
<gene>
    <name evidence="10" type="ORF">MKK02DRAFT_32626</name>
</gene>
<comment type="cofactor">
    <cofactor evidence="1">
        <name>heme b</name>
        <dbReference type="ChEBI" id="CHEBI:60344"/>
    </cofactor>
</comment>
<dbReference type="AlphaFoldDB" id="A0AA38LTW3"/>
<dbReference type="Proteomes" id="UP001164286">
    <property type="component" value="Unassembled WGS sequence"/>
</dbReference>
<dbReference type="GeneID" id="77727746"/>
<protein>
    <recommendedName>
        <fullName evidence="9">Heme haloperoxidase family profile domain-containing protein</fullName>
    </recommendedName>
</protein>
<evidence type="ECO:0000256" key="3">
    <source>
        <dbReference type="ARBA" id="ARBA00022617"/>
    </source>
</evidence>
<dbReference type="PANTHER" id="PTHR33577">
    <property type="entry name" value="STERIGMATOCYSTIN BIOSYNTHESIS PEROXIDASE STCC-RELATED"/>
    <property type="match status" value="1"/>
</dbReference>
<dbReference type="EMBL" id="JAKWFO010000005">
    <property type="protein sequence ID" value="KAI9635128.1"/>
    <property type="molecule type" value="Genomic_DNA"/>
</dbReference>
<accession>A0AA38LTW3</accession>
<organism evidence="10 11">
    <name type="scientific">Dioszegia hungarica</name>
    <dbReference type="NCBI Taxonomy" id="4972"/>
    <lineage>
        <taxon>Eukaryota</taxon>
        <taxon>Fungi</taxon>
        <taxon>Dikarya</taxon>
        <taxon>Basidiomycota</taxon>
        <taxon>Agaricomycotina</taxon>
        <taxon>Tremellomycetes</taxon>
        <taxon>Tremellales</taxon>
        <taxon>Bulleribasidiaceae</taxon>
        <taxon>Dioszegia</taxon>
    </lineage>
</organism>
<feature type="chain" id="PRO_5041372381" description="Heme haloperoxidase family profile domain-containing protein" evidence="8">
    <location>
        <begin position="19"/>
        <end position="432"/>
    </location>
</feature>
<evidence type="ECO:0000313" key="10">
    <source>
        <dbReference type="EMBL" id="KAI9635128.1"/>
    </source>
</evidence>
<keyword evidence="2" id="KW-0575">Peroxidase</keyword>
<evidence type="ECO:0000256" key="7">
    <source>
        <dbReference type="ARBA" id="ARBA00025795"/>
    </source>
</evidence>
<dbReference type="Gene3D" id="1.10.489.10">
    <property type="entry name" value="Chloroperoxidase-like"/>
    <property type="match status" value="1"/>
</dbReference>
<keyword evidence="3" id="KW-0349">Heme</keyword>
<dbReference type="GO" id="GO:0004601">
    <property type="term" value="F:peroxidase activity"/>
    <property type="evidence" value="ECO:0007669"/>
    <property type="project" value="UniProtKB-KW"/>
</dbReference>
<evidence type="ECO:0000313" key="11">
    <source>
        <dbReference type="Proteomes" id="UP001164286"/>
    </source>
</evidence>
<dbReference type="InterPro" id="IPR036851">
    <property type="entry name" value="Chloroperoxidase-like_sf"/>
</dbReference>
<dbReference type="PROSITE" id="PS51405">
    <property type="entry name" value="HEME_HALOPEROXIDASE"/>
    <property type="match status" value="1"/>
</dbReference>
<dbReference type="SUPFAM" id="SSF47571">
    <property type="entry name" value="Cloroperoxidase"/>
    <property type="match status" value="1"/>
</dbReference>
<dbReference type="PANTHER" id="PTHR33577:SF1">
    <property type="entry name" value="HEME HALOPEROXIDASE FAMILY PROFILE DOMAIN-CONTAINING PROTEIN"/>
    <property type="match status" value="1"/>
</dbReference>
<dbReference type="InterPro" id="IPR000028">
    <property type="entry name" value="Chloroperoxidase"/>
</dbReference>
<proteinExistence type="inferred from homology"/>
<sequence length="432" mass="45666">MLPHLILTAVSLLNIAHAFPWMHPEYRGEKPNDFGKRNVTEEKRLLGLLDVPAALTATGGLLDGLVGGVAKNIQGSTRVPDAAHPFQAPGPTDQRGPCPGLNALANHGYLPRNGIVTSGEVISAVGTGFNMGADLATLLIFIAVAFGGNLETLTFSLGGEDDRTYSASGIGSKAAGRQFGLDGHSRCEGDISALRRDFFTNNGDNHNAHPDRFKRLIQLAKENGGEFTVEALNKFYAQNAADSIANNPKLFFNSYTIVVILGEYPFIPNFFSNGTYGAGGVANYESISSLLGMSTAADGTICYVPERFPENWYRRATPYGVAELIAGLAPTYLTGPSLTLPNPLGVLQNPAQASQIGCAVYQGLTGGIPASLLGSTNDYASRATELLRKNLLPILPPLYGCDPDQNTLQETSAGGGQYSTSSGSTNTYNICA</sequence>
<dbReference type="Pfam" id="PF01328">
    <property type="entry name" value="Peroxidase_2"/>
    <property type="match status" value="1"/>
</dbReference>
<evidence type="ECO:0000256" key="8">
    <source>
        <dbReference type="SAM" id="SignalP"/>
    </source>
</evidence>
<keyword evidence="5" id="KW-0560">Oxidoreductase</keyword>
<name>A0AA38LTW3_9TREE</name>
<dbReference type="RefSeq" id="XP_052944905.1">
    <property type="nucleotide sequence ID" value="XM_053088541.1"/>
</dbReference>
<evidence type="ECO:0000256" key="4">
    <source>
        <dbReference type="ARBA" id="ARBA00022723"/>
    </source>
</evidence>
<feature type="domain" description="Heme haloperoxidase family profile" evidence="9">
    <location>
        <begin position="82"/>
        <end position="326"/>
    </location>
</feature>
<evidence type="ECO:0000256" key="6">
    <source>
        <dbReference type="ARBA" id="ARBA00023004"/>
    </source>
</evidence>
<comment type="caution">
    <text evidence="10">The sequence shown here is derived from an EMBL/GenBank/DDBJ whole genome shotgun (WGS) entry which is preliminary data.</text>
</comment>
<dbReference type="GO" id="GO:0046872">
    <property type="term" value="F:metal ion binding"/>
    <property type="evidence" value="ECO:0007669"/>
    <property type="project" value="UniProtKB-KW"/>
</dbReference>
<evidence type="ECO:0000256" key="5">
    <source>
        <dbReference type="ARBA" id="ARBA00023002"/>
    </source>
</evidence>
<feature type="signal peptide" evidence="8">
    <location>
        <begin position="1"/>
        <end position="18"/>
    </location>
</feature>
<evidence type="ECO:0000259" key="9">
    <source>
        <dbReference type="PROSITE" id="PS51405"/>
    </source>
</evidence>
<keyword evidence="8" id="KW-0732">Signal</keyword>
<evidence type="ECO:0000256" key="2">
    <source>
        <dbReference type="ARBA" id="ARBA00022559"/>
    </source>
</evidence>